<feature type="domain" description="RING-type" evidence="5">
    <location>
        <begin position="253"/>
        <end position="296"/>
    </location>
</feature>
<evidence type="ECO:0000259" key="6">
    <source>
        <dbReference type="PROSITE" id="PS51266"/>
    </source>
</evidence>
<dbReference type="Gene3D" id="3.30.40.10">
    <property type="entry name" value="Zinc/RING finger domain, C3HC4 (zinc finger)"/>
    <property type="match status" value="1"/>
</dbReference>
<evidence type="ECO:0000256" key="3">
    <source>
        <dbReference type="ARBA" id="ARBA00022833"/>
    </source>
</evidence>
<evidence type="ECO:0000313" key="8">
    <source>
        <dbReference type="EMBL" id="JAP93490.1"/>
    </source>
</evidence>
<dbReference type="GO" id="GO:0061630">
    <property type="term" value="F:ubiquitin protein ligase activity"/>
    <property type="evidence" value="ECO:0007669"/>
    <property type="project" value="TreeGrafter"/>
</dbReference>
<dbReference type="InterPro" id="IPR013083">
    <property type="entry name" value="Znf_RING/FYVE/PHD"/>
</dbReference>
<gene>
    <name evidence="8" type="ORF">TPC1_14219</name>
</gene>
<dbReference type="AlphaFoldDB" id="A0A146K9K0"/>
<dbReference type="SMART" id="SM00184">
    <property type="entry name" value="RING"/>
    <property type="match status" value="1"/>
</dbReference>
<dbReference type="PROSITE" id="PS51266">
    <property type="entry name" value="ZF_CHY"/>
    <property type="match status" value="1"/>
</dbReference>
<evidence type="ECO:0000256" key="2">
    <source>
        <dbReference type="ARBA" id="ARBA00022771"/>
    </source>
</evidence>
<dbReference type="GO" id="GO:0005634">
    <property type="term" value="C:nucleus"/>
    <property type="evidence" value="ECO:0007669"/>
    <property type="project" value="TreeGrafter"/>
</dbReference>
<keyword evidence="3" id="KW-0862">Zinc</keyword>
<keyword evidence="1" id="KW-0479">Metal-binding</keyword>
<reference evidence="8" key="1">
    <citation type="submission" date="2015-07" db="EMBL/GenBank/DDBJ databases">
        <title>Adaptation to a free-living lifestyle via gene acquisitions in the diplomonad Trepomonas sp. PC1.</title>
        <authorList>
            <person name="Xu F."/>
            <person name="Jerlstrom-Hultqvist J."/>
            <person name="Kolisko M."/>
            <person name="Simpson A.G.B."/>
            <person name="Roger A.J."/>
            <person name="Svard S.G."/>
            <person name="Andersson J.O."/>
        </authorList>
    </citation>
    <scope>NUCLEOTIDE SEQUENCE</scope>
    <source>
        <strain evidence="8">PC1</strain>
    </source>
</reference>
<dbReference type="InterPro" id="IPR037274">
    <property type="entry name" value="Znf_CHY_sf"/>
</dbReference>
<dbReference type="PANTHER" id="PTHR21319">
    <property type="entry name" value="RING FINGER AND CHY ZINC FINGER DOMAIN-CONTAINING PROTEIN 1"/>
    <property type="match status" value="1"/>
</dbReference>
<evidence type="ECO:0000256" key="1">
    <source>
        <dbReference type="ARBA" id="ARBA00022723"/>
    </source>
</evidence>
<evidence type="ECO:0000256" key="4">
    <source>
        <dbReference type="PROSITE-ProRule" id="PRU00601"/>
    </source>
</evidence>
<dbReference type="SUPFAM" id="SSF161245">
    <property type="entry name" value="Zinc hairpin stack"/>
    <property type="match status" value="1"/>
</dbReference>
<dbReference type="InterPro" id="IPR017921">
    <property type="entry name" value="Znf_CTCHY"/>
</dbReference>
<keyword evidence="2 4" id="KW-0863">Zinc-finger</keyword>
<dbReference type="GO" id="GO:0006511">
    <property type="term" value="P:ubiquitin-dependent protein catabolic process"/>
    <property type="evidence" value="ECO:0007669"/>
    <property type="project" value="TreeGrafter"/>
</dbReference>
<dbReference type="Pfam" id="PF13639">
    <property type="entry name" value="zf-RING_2"/>
    <property type="match status" value="1"/>
</dbReference>
<dbReference type="SUPFAM" id="SSF57850">
    <property type="entry name" value="RING/U-box"/>
    <property type="match status" value="1"/>
</dbReference>
<dbReference type="GO" id="GO:0008270">
    <property type="term" value="F:zinc ion binding"/>
    <property type="evidence" value="ECO:0007669"/>
    <property type="project" value="UniProtKB-KW"/>
</dbReference>
<dbReference type="PROSITE" id="PS51270">
    <property type="entry name" value="ZF_CTCHY"/>
    <property type="match status" value="1"/>
</dbReference>
<feature type="non-terminal residue" evidence="8">
    <location>
        <position position="1"/>
    </location>
</feature>
<organism evidence="8">
    <name type="scientific">Trepomonas sp. PC1</name>
    <dbReference type="NCBI Taxonomy" id="1076344"/>
    <lineage>
        <taxon>Eukaryota</taxon>
        <taxon>Metamonada</taxon>
        <taxon>Diplomonadida</taxon>
        <taxon>Hexamitidae</taxon>
        <taxon>Hexamitinae</taxon>
        <taxon>Trepomonas</taxon>
    </lineage>
</organism>
<dbReference type="InterPro" id="IPR001841">
    <property type="entry name" value="Znf_RING"/>
</dbReference>
<protein>
    <submittedName>
        <fullName evidence="8">CHY zinc finger-containing protein</fullName>
    </submittedName>
</protein>
<dbReference type="InterPro" id="IPR037275">
    <property type="entry name" value="Znf_CTCHY_sf"/>
</dbReference>
<dbReference type="Pfam" id="PF05495">
    <property type="entry name" value="zf-CHY"/>
    <property type="match status" value="1"/>
</dbReference>
<sequence length="461" mass="54538">NNPEVVADVLDHTLSSRQNEVLITVIFQVDSDDSNPCIRQNWRVLKRFATEVICQDFEKIIKKQIDDVFHVMPLKFFFENGGMQKSFFEISERFVITEEADQTWINNYKRNEVIYKGFELGRSVGCEHYITGAQLKCETCKQFFDCRRCHDELVSDHEFPRKETKTMKCNFCGTEQPYNMKCTHCQRVLGNQTCDICKYLTYYSEDAELLYHCHKCGLCKLGVPELSTHCDNCCKCMRISMLKDHHCIKAECCVVCLADLKESKHDWIFLECKHQMHRNCYNEMLLQRKFECPICRKFLPSGADRDNQKQMLKELYQQLFILPEQERDIFLVQCNDCGKRFPAQSHTSNLYYCTECETFNCTKQQPTTHQLYLDYLEKQKPALLPNQPTVLDIKSYFVRQIHGKHNDLSIEELLKQVEAKTSFDINDENLRVYCSFINQHYFYSLDQVKEEFEKFISTFVQ</sequence>
<dbReference type="PANTHER" id="PTHR21319:SF53">
    <property type="entry name" value="RING FINGER AND CHY ZINC FINGER DOMAIN-CONTAINING PROTEIN 1"/>
    <property type="match status" value="1"/>
</dbReference>
<dbReference type="InterPro" id="IPR008913">
    <property type="entry name" value="Znf_CHY"/>
</dbReference>
<dbReference type="PROSITE" id="PS50089">
    <property type="entry name" value="ZF_RING_2"/>
    <property type="match status" value="1"/>
</dbReference>
<proteinExistence type="predicted"/>
<evidence type="ECO:0000259" key="7">
    <source>
        <dbReference type="PROSITE" id="PS51270"/>
    </source>
</evidence>
<feature type="domain" description="CTCHY-type" evidence="7">
    <location>
        <begin position="189"/>
        <end position="255"/>
    </location>
</feature>
<name>A0A146K9K0_9EUKA</name>
<evidence type="ECO:0000259" key="5">
    <source>
        <dbReference type="PROSITE" id="PS50089"/>
    </source>
</evidence>
<dbReference type="SUPFAM" id="SSF161219">
    <property type="entry name" value="CHY zinc finger-like"/>
    <property type="match status" value="1"/>
</dbReference>
<dbReference type="PROSITE" id="PS50216">
    <property type="entry name" value="DHHC"/>
    <property type="match status" value="1"/>
</dbReference>
<dbReference type="GO" id="GO:0016567">
    <property type="term" value="P:protein ubiquitination"/>
    <property type="evidence" value="ECO:0007669"/>
    <property type="project" value="TreeGrafter"/>
</dbReference>
<accession>A0A146K9K0</accession>
<dbReference type="EMBL" id="GDID01003116">
    <property type="protein sequence ID" value="JAP93490.1"/>
    <property type="molecule type" value="Transcribed_RNA"/>
</dbReference>
<feature type="domain" description="CHY-type" evidence="6">
    <location>
        <begin position="119"/>
        <end position="187"/>
    </location>
</feature>